<feature type="domain" description="Protein kinase" evidence="9">
    <location>
        <begin position="1"/>
        <end position="238"/>
    </location>
</feature>
<evidence type="ECO:0000256" key="5">
    <source>
        <dbReference type="ARBA" id="ARBA00022777"/>
    </source>
</evidence>
<evidence type="ECO:0000259" key="9">
    <source>
        <dbReference type="PROSITE" id="PS50011"/>
    </source>
</evidence>
<organism evidence="10 11">
    <name type="scientific">Blattamonas nauphoetae</name>
    <dbReference type="NCBI Taxonomy" id="2049346"/>
    <lineage>
        <taxon>Eukaryota</taxon>
        <taxon>Metamonada</taxon>
        <taxon>Preaxostyla</taxon>
        <taxon>Oxymonadida</taxon>
        <taxon>Blattamonas</taxon>
    </lineage>
</organism>
<dbReference type="EC" id="2.7.11.1" evidence="1"/>
<evidence type="ECO:0000313" key="11">
    <source>
        <dbReference type="Proteomes" id="UP001281761"/>
    </source>
</evidence>
<evidence type="ECO:0000256" key="6">
    <source>
        <dbReference type="ARBA" id="ARBA00022840"/>
    </source>
</evidence>
<keyword evidence="5" id="KW-0418">Kinase</keyword>
<gene>
    <name evidence="10" type="ORF">BLNAU_12816</name>
</gene>
<dbReference type="CDD" id="cd00180">
    <property type="entry name" value="PKc"/>
    <property type="match status" value="1"/>
</dbReference>
<dbReference type="Proteomes" id="UP001281761">
    <property type="component" value="Unassembled WGS sequence"/>
</dbReference>
<evidence type="ECO:0000256" key="2">
    <source>
        <dbReference type="ARBA" id="ARBA00022527"/>
    </source>
</evidence>
<dbReference type="PROSITE" id="PS50011">
    <property type="entry name" value="PROTEIN_KINASE_DOM"/>
    <property type="match status" value="1"/>
</dbReference>
<evidence type="ECO:0000256" key="3">
    <source>
        <dbReference type="ARBA" id="ARBA00022679"/>
    </source>
</evidence>
<dbReference type="SUPFAM" id="SSF56112">
    <property type="entry name" value="Protein kinase-like (PK-like)"/>
    <property type="match status" value="1"/>
</dbReference>
<evidence type="ECO:0000256" key="8">
    <source>
        <dbReference type="ARBA" id="ARBA00048679"/>
    </source>
</evidence>
<name>A0ABQ9XNU0_9EUKA</name>
<comment type="caution">
    <text evidence="10">The sequence shown here is derived from an EMBL/GenBank/DDBJ whole genome shotgun (WGS) entry which is preliminary data.</text>
</comment>
<evidence type="ECO:0000256" key="7">
    <source>
        <dbReference type="ARBA" id="ARBA00047899"/>
    </source>
</evidence>
<dbReference type="InterPro" id="IPR011009">
    <property type="entry name" value="Kinase-like_dom_sf"/>
</dbReference>
<dbReference type="Gene3D" id="1.10.510.10">
    <property type="entry name" value="Transferase(Phosphotransferase) domain 1"/>
    <property type="match status" value="1"/>
</dbReference>
<keyword evidence="3" id="KW-0808">Transferase</keyword>
<keyword evidence="6" id="KW-0067">ATP-binding</keyword>
<sequence length="334" mass="36713">MKILTFSSESDFEKNEHEISKLSKNQHRNVVGYVEAIEGDTAHFVVLELCSHSLHDELCENQKLGGKMDVVRVYRVMRDVLDGIAFLHSRGEIYGDLKGSNVLIGKDGVAKLGDFGGVVGTGTMKTSNSAECGTMQFWAPEFFKLAGKTGSQIGSFAGDMWAFGQLLLEMLTSRSWIVGESSVEIEKSVLGFEIGQICSKEGIVGEVQILLSLLLSKNPSQRISSAELVRTNRLQSVLGPETPLSRFFAEELESAHLEILKLKKSAGVQRVVPDPFHKPQLSLPSMIFTDPSHFNVNETVFTRTDVGPNEDGFSDWSSVFLADVFTNGVISGRF</sequence>
<protein>
    <recommendedName>
        <fullName evidence="1">non-specific serine/threonine protein kinase</fullName>
        <ecNumber evidence="1">2.7.11.1</ecNumber>
    </recommendedName>
</protein>
<dbReference type="PANTHER" id="PTHR24361">
    <property type="entry name" value="MITOGEN-ACTIVATED KINASE KINASE KINASE"/>
    <property type="match status" value="1"/>
</dbReference>
<dbReference type="EMBL" id="JARBJD010000106">
    <property type="protein sequence ID" value="KAK2952257.1"/>
    <property type="molecule type" value="Genomic_DNA"/>
</dbReference>
<dbReference type="PANTHER" id="PTHR24361:SF433">
    <property type="entry name" value="PROTEIN KINASE DOMAIN-CONTAINING PROTEIN"/>
    <property type="match status" value="1"/>
</dbReference>
<keyword evidence="4" id="KW-0547">Nucleotide-binding</keyword>
<comment type="catalytic activity">
    <reaction evidence="7">
        <text>L-threonyl-[protein] + ATP = O-phospho-L-threonyl-[protein] + ADP + H(+)</text>
        <dbReference type="Rhea" id="RHEA:46608"/>
        <dbReference type="Rhea" id="RHEA-COMP:11060"/>
        <dbReference type="Rhea" id="RHEA-COMP:11605"/>
        <dbReference type="ChEBI" id="CHEBI:15378"/>
        <dbReference type="ChEBI" id="CHEBI:30013"/>
        <dbReference type="ChEBI" id="CHEBI:30616"/>
        <dbReference type="ChEBI" id="CHEBI:61977"/>
        <dbReference type="ChEBI" id="CHEBI:456216"/>
        <dbReference type="EC" id="2.7.11.1"/>
    </reaction>
</comment>
<dbReference type="Pfam" id="PF00069">
    <property type="entry name" value="Pkinase"/>
    <property type="match status" value="1"/>
</dbReference>
<keyword evidence="11" id="KW-1185">Reference proteome</keyword>
<keyword evidence="2" id="KW-0723">Serine/threonine-protein kinase</keyword>
<dbReference type="SMART" id="SM00220">
    <property type="entry name" value="S_TKc"/>
    <property type="match status" value="1"/>
</dbReference>
<evidence type="ECO:0000256" key="1">
    <source>
        <dbReference type="ARBA" id="ARBA00012513"/>
    </source>
</evidence>
<accession>A0ABQ9XNU0</accession>
<dbReference type="InterPro" id="IPR000719">
    <property type="entry name" value="Prot_kinase_dom"/>
</dbReference>
<evidence type="ECO:0000313" key="10">
    <source>
        <dbReference type="EMBL" id="KAK2952257.1"/>
    </source>
</evidence>
<dbReference type="InterPro" id="IPR053235">
    <property type="entry name" value="Ser_Thr_kinase"/>
</dbReference>
<reference evidence="10 11" key="1">
    <citation type="journal article" date="2022" name="bioRxiv">
        <title>Genomics of Preaxostyla Flagellates Illuminates Evolutionary Transitions and the Path Towards Mitochondrial Loss.</title>
        <authorList>
            <person name="Novak L.V.F."/>
            <person name="Treitli S.C."/>
            <person name="Pyrih J."/>
            <person name="Halakuc P."/>
            <person name="Pipaliya S.V."/>
            <person name="Vacek V."/>
            <person name="Brzon O."/>
            <person name="Soukal P."/>
            <person name="Eme L."/>
            <person name="Dacks J.B."/>
            <person name="Karnkowska A."/>
            <person name="Elias M."/>
            <person name="Hampl V."/>
        </authorList>
    </citation>
    <scope>NUCLEOTIDE SEQUENCE [LARGE SCALE GENOMIC DNA]</scope>
    <source>
        <strain evidence="10">NAU3</strain>
        <tissue evidence="10">Gut</tissue>
    </source>
</reference>
<comment type="catalytic activity">
    <reaction evidence="8">
        <text>L-seryl-[protein] + ATP = O-phospho-L-seryl-[protein] + ADP + H(+)</text>
        <dbReference type="Rhea" id="RHEA:17989"/>
        <dbReference type="Rhea" id="RHEA-COMP:9863"/>
        <dbReference type="Rhea" id="RHEA-COMP:11604"/>
        <dbReference type="ChEBI" id="CHEBI:15378"/>
        <dbReference type="ChEBI" id="CHEBI:29999"/>
        <dbReference type="ChEBI" id="CHEBI:30616"/>
        <dbReference type="ChEBI" id="CHEBI:83421"/>
        <dbReference type="ChEBI" id="CHEBI:456216"/>
        <dbReference type="EC" id="2.7.11.1"/>
    </reaction>
</comment>
<proteinExistence type="predicted"/>
<evidence type="ECO:0000256" key="4">
    <source>
        <dbReference type="ARBA" id="ARBA00022741"/>
    </source>
</evidence>